<feature type="compositionally biased region" description="Basic and acidic residues" evidence="2">
    <location>
        <begin position="461"/>
        <end position="471"/>
    </location>
</feature>
<gene>
    <name evidence="4" type="ORF">WJX73_006774</name>
</gene>
<keyword evidence="5" id="KW-1185">Reference proteome</keyword>
<dbReference type="InterPro" id="IPR001487">
    <property type="entry name" value="Bromodomain"/>
</dbReference>
<accession>A0AAW1PZ41</accession>
<dbReference type="SUPFAM" id="SSF47370">
    <property type="entry name" value="Bromodomain"/>
    <property type="match status" value="1"/>
</dbReference>
<sequence length="504" mass="56459">MEDERVDAAAAQTQALGPPQAAAAAQPQSSLQAARQELHKLLLDVYQAMERTIPPERIGPFLDKVRKVIAPDYNNFVPRNEEMWIKKILSKIKRLEYTHSDQLCQDFITLRRNCETYNNSATAQHPSDWLIPFANEIVEVCYFEVNERFNALTAAEDKLATEIARAPAEELAQPARKPKRKRAPVLPLPPGFQRVLKHSERKPEGWVEYVGTCPPELGHTFSPRLDRVQKLAEFFDRHARCRPEWVPFARHPGEGDEAYQERLRQSWSFSKHGVWGDRNTVKQRVAGIPVPSGQPRPAQRASVSHESRQATATPRPLSYAGVPVKQEPSEVEDMPRRSLESLLSNLPSTNHLPAPHAAASHAPAAMNSPGVQHPAEAAAKRMRTDSPSLIRVSLPTISAQQPASGPSQHNSFQMLKQCRSASAQEGSQTREMLQHALGVMTELKRQAQTYEGAMQHWKTQAGREKAEKDKLQQALNSAQQSSALPLDTMTTLTNELLQMQQKKT</sequence>
<feature type="compositionally biased region" description="Low complexity" evidence="2">
    <location>
        <begin position="8"/>
        <end position="29"/>
    </location>
</feature>
<dbReference type="AlphaFoldDB" id="A0AAW1PZ41"/>
<dbReference type="EMBL" id="JALJOQ010000005">
    <property type="protein sequence ID" value="KAK9813409.1"/>
    <property type="molecule type" value="Genomic_DNA"/>
</dbReference>
<feature type="region of interest" description="Disordered" evidence="2">
    <location>
        <begin position="1"/>
        <end position="29"/>
    </location>
</feature>
<protein>
    <recommendedName>
        <fullName evidence="3">Bromo domain-containing protein</fullName>
    </recommendedName>
</protein>
<dbReference type="CDD" id="cd04369">
    <property type="entry name" value="Bromodomain"/>
    <property type="match status" value="1"/>
</dbReference>
<organism evidence="4 5">
    <name type="scientific">Symbiochloris irregularis</name>
    <dbReference type="NCBI Taxonomy" id="706552"/>
    <lineage>
        <taxon>Eukaryota</taxon>
        <taxon>Viridiplantae</taxon>
        <taxon>Chlorophyta</taxon>
        <taxon>core chlorophytes</taxon>
        <taxon>Trebouxiophyceae</taxon>
        <taxon>Trebouxiales</taxon>
        <taxon>Trebouxiaceae</taxon>
        <taxon>Symbiochloris</taxon>
    </lineage>
</organism>
<feature type="region of interest" description="Disordered" evidence="2">
    <location>
        <begin position="459"/>
        <end position="482"/>
    </location>
</feature>
<evidence type="ECO:0000259" key="3">
    <source>
        <dbReference type="SMART" id="SM00297"/>
    </source>
</evidence>
<proteinExistence type="predicted"/>
<dbReference type="Pfam" id="PF00439">
    <property type="entry name" value="Bromodomain"/>
    <property type="match status" value="1"/>
</dbReference>
<evidence type="ECO:0000256" key="2">
    <source>
        <dbReference type="SAM" id="MobiDB-lite"/>
    </source>
</evidence>
<reference evidence="4 5" key="1">
    <citation type="journal article" date="2024" name="Nat. Commun.">
        <title>Phylogenomics reveals the evolutionary origins of lichenization in chlorophyte algae.</title>
        <authorList>
            <person name="Puginier C."/>
            <person name="Libourel C."/>
            <person name="Otte J."/>
            <person name="Skaloud P."/>
            <person name="Haon M."/>
            <person name="Grisel S."/>
            <person name="Petersen M."/>
            <person name="Berrin J.G."/>
            <person name="Delaux P.M."/>
            <person name="Dal Grande F."/>
            <person name="Keller J."/>
        </authorList>
    </citation>
    <scope>NUCLEOTIDE SEQUENCE [LARGE SCALE GENOMIC DNA]</scope>
    <source>
        <strain evidence="4 5">SAG 2036</strain>
    </source>
</reference>
<evidence type="ECO:0000256" key="1">
    <source>
        <dbReference type="ARBA" id="ARBA00023117"/>
    </source>
</evidence>
<feature type="domain" description="Bromo" evidence="3">
    <location>
        <begin position="31"/>
        <end position="150"/>
    </location>
</feature>
<dbReference type="SMART" id="SM00297">
    <property type="entry name" value="BROMO"/>
    <property type="match status" value="1"/>
</dbReference>
<feature type="compositionally biased region" description="Low complexity" evidence="2">
    <location>
        <begin position="472"/>
        <end position="482"/>
    </location>
</feature>
<evidence type="ECO:0000313" key="5">
    <source>
        <dbReference type="Proteomes" id="UP001465755"/>
    </source>
</evidence>
<dbReference type="Gene3D" id="1.20.920.10">
    <property type="entry name" value="Bromodomain-like"/>
    <property type="match status" value="1"/>
</dbReference>
<keyword evidence="1" id="KW-0103">Bromodomain</keyword>
<comment type="caution">
    <text evidence="4">The sequence shown here is derived from an EMBL/GenBank/DDBJ whole genome shotgun (WGS) entry which is preliminary data.</text>
</comment>
<dbReference type="InterPro" id="IPR036427">
    <property type="entry name" value="Bromodomain-like_sf"/>
</dbReference>
<feature type="region of interest" description="Disordered" evidence="2">
    <location>
        <begin position="287"/>
        <end position="336"/>
    </location>
</feature>
<evidence type="ECO:0000313" key="4">
    <source>
        <dbReference type="EMBL" id="KAK9813409.1"/>
    </source>
</evidence>
<name>A0AAW1PZ41_9CHLO</name>
<dbReference type="Proteomes" id="UP001465755">
    <property type="component" value="Unassembled WGS sequence"/>
</dbReference>